<protein>
    <submittedName>
        <fullName evidence="1">Uncharacterized protein</fullName>
    </submittedName>
</protein>
<proteinExistence type="predicted"/>
<accession>A0A9D4AKG4</accession>
<gene>
    <name evidence="1" type="ORF">J1N35_000007</name>
</gene>
<sequence>MKYGETSLSSYAIHVTFLFFGNVTTSNPQCRDIGARETREYSDFGVMTPASQCRDIDSICPVLTRISLN</sequence>
<dbReference type="EMBL" id="JAIQCV010000001">
    <property type="protein sequence ID" value="KAH1128629.1"/>
    <property type="molecule type" value="Genomic_DNA"/>
</dbReference>
<comment type="caution">
    <text evidence="1">The sequence shown here is derived from an EMBL/GenBank/DDBJ whole genome shotgun (WGS) entry which is preliminary data.</text>
</comment>
<dbReference type="Proteomes" id="UP000828251">
    <property type="component" value="Unassembled WGS sequence"/>
</dbReference>
<keyword evidence="2" id="KW-1185">Reference proteome</keyword>
<evidence type="ECO:0000313" key="1">
    <source>
        <dbReference type="EMBL" id="KAH1128629.1"/>
    </source>
</evidence>
<dbReference type="AlphaFoldDB" id="A0A9D4AKG4"/>
<organism evidence="1 2">
    <name type="scientific">Gossypium stocksii</name>
    <dbReference type="NCBI Taxonomy" id="47602"/>
    <lineage>
        <taxon>Eukaryota</taxon>
        <taxon>Viridiplantae</taxon>
        <taxon>Streptophyta</taxon>
        <taxon>Embryophyta</taxon>
        <taxon>Tracheophyta</taxon>
        <taxon>Spermatophyta</taxon>
        <taxon>Magnoliopsida</taxon>
        <taxon>eudicotyledons</taxon>
        <taxon>Gunneridae</taxon>
        <taxon>Pentapetalae</taxon>
        <taxon>rosids</taxon>
        <taxon>malvids</taxon>
        <taxon>Malvales</taxon>
        <taxon>Malvaceae</taxon>
        <taxon>Malvoideae</taxon>
        <taxon>Gossypium</taxon>
    </lineage>
</organism>
<evidence type="ECO:0000313" key="2">
    <source>
        <dbReference type="Proteomes" id="UP000828251"/>
    </source>
</evidence>
<name>A0A9D4AKG4_9ROSI</name>
<reference evidence="1 2" key="1">
    <citation type="journal article" date="2021" name="Plant Biotechnol. J.">
        <title>Multi-omics assisted identification of the key and species-specific regulatory components of drought-tolerant mechanisms in Gossypium stocksii.</title>
        <authorList>
            <person name="Yu D."/>
            <person name="Ke L."/>
            <person name="Zhang D."/>
            <person name="Wu Y."/>
            <person name="Sun Y."/>
            <person name="Mei J."/>
            <person name="Sun J."/>
            <person name="Sun Y."/>
        </authorList>
    </citation>
    <scope>NUCLEOTIDE SEQUENCE [LARGE SCALE GENOMIC DNA]</scope>
    <source>
        <strain evidence="2">cv. E1</strain>
        <tissue evidence="1">Leaf</tissue>
    </source>
</reference>